<sequence>MSSYTHYHSAYFAHRIMLEGQSDEAFAKSLSTARVEMKPHQVEASRFALHSPLSKGVILADEVGLGKTIEACLVIAQKWAERRRNILLIVPASLRTQWQQELQQKFSLPSIILDSSTYRRAVNDRNHNPLDNRTGIIIMSYQFAAARADNVHVVGWDLVVIDEAHRLRNAYKTRASPQTKKLLRALAPRMKILLTGTPLQNSLMELYGLVSSIDDNFFGNEKSFRIMYGGARDDAALTELRKRLSPIYKRHLRRDVQAAGHVSYTNRVAVTFDFEPYAEETQLYEAVSEYLQDKTSIAFGSRPNHLVLIGARKTLGSSVAAITKFLEIVLIRLRDRRVADESVVADIDDTSRTREEMRDAVALSAEASADRGRGADSRTFHEIDAARLASEIGRVEGYLALARSIGSTAKGEKLIQQLPNVLREVGVRGGRRKAVIFTESVRTQHYLFEFLSENGYAGEIVLMNGSNNDAASREVYADWKNEKEGTDAISGSKSADMKTAIVGAFESDEKSILIATESGAEGINLQFCSLVINFDLPWNPQRVEQRIGRCHRYGQKIDVTVVNMINRQNHAEKRIYELLSSKFKLFEGVFGASDGILGTIESGVDFEKKILAVVQSCRSEHEIDAAFKDLGDELEDQIKADMARTRQQLFESFDASIVDMLQQRNTEIELAMTDFEQRLWLLARAELPDARFEIDEVPCFHHDNQTWSMAWPFADEKGWQFFRLGDNTLADRLVAVARSRDLPQTKLVFDYQAYREEGQPRLADVEQNEGRSGWLSVELLKAETAVGSRDRLVIAAMTDDGEALAPETAERFFLIPASSVAVDAAFPSARMTELSENGLAAARRLAELENGKWLEEETEKLAAYAADLRRLNELRSEELAAEVNAARMALRSNQSLASADRLTEQRRIKKLEDEHFEMSMSVFRTIHNIRKDMDDKLDKVARNLTISPTRTSILTVQWELPRSYEGSWVMTV</sequence>
<dbReference type="InterPro" id="IPR038718">
    <property type="entry name" value="SNF2-like_sf"/>
</dbReference>
<dbReference type="CDD" id="cd18793">
    <property type="entry name" value="SF2_C_SNF"/>
    <property type="match status" value="1"/>
</dbReference>
<dbReference type="PROSITE" id="PS51194">
    <property type="entry name" value="HELICASE_CTER"/>
    <property type="match status" value="1"/>
</dbReference>
<dbReference type="SUPFAM" id="SSF52540">
    <property type="entry name" value="P-loop containing nucleoside triphosphate hydrolases"/>
    <property type="match status" value="2"/>
</dbReference>
<feature type="domain" description="Helicase C-terminal" evidence="6">
    <location>
        <begin position="413"/>
        <end position="597"/>
    </location>
</feature>
<dbReference type="GO" id="GO:0004386">
    <property type="term" value="F:helicase activity"/>
    <property type="evidence" value="ECO:0007669"/>
    <property type="project" value="UniProtKB-KW"/>
</dbReference>
<dbReference type="SMART" id="SM00487">
    <property type="entry name" value="DEXDc"/>
    <property type="match status" value="1"/>
</dbReference>
<dbReference type="InterPro" id="IPR001650">
    <property type="entry name" value="Helicase_C-like"/>
</dbReference>
<accession>A0A0F9S1B0</accession>
<evidence type="ECO:0000259" key="6">
    <source>
        <dbReference type="PROSITE" id="PS51194"/>
    </source>
</evidence>
<dbReference type="InterPro" id="IPR014001">
    <property type="entry name" value="Helicase_ATP-bd"/>
</dbReference>
<dbReference type="InterPro" id="IPR027417">
    <property type="entry name" value="P-loop_NTPase"/>
</dbReference>
<evidence type="ECO:0000313" key="7">
    <source>
        <dbReference type="EMBL" id="KKN62540.1"/>
    </source>
</evidence>
<dbReference type="EMBL" id="LAZR01000620">
    <property type="protein sequence ID" value="KKN62540.1"/>
    <property type="molecule type" value="Genomic_DNA"/>
</dbReference>
<dbReference type="InterPro" id="IPR000330">
    <property type="entry name" value="SNF2_N"/>
</dbReference>
<comment type="caution">
    <text evidence="7">The sequence shown here is derived from an EMBL/GenBank/DDBJ whole genome shotgun (WGS) entry which is preliminary data.</text>
</comment>
<keyword evidence="3" id="KW-0347">Helicase</keyword>
<feature type="domain" description="Helicase ATP-binding" evidence="5">
    <location>
        <begin position="48"/>
        <end position="216"/>
    </location>
</feature>
<dbReference type="Gene3D" id="3.40.50.10810">
    <property type="entry name" value="Tandem AAA-ATPase domain"/>
    <property type="match status" value="1"/>
</dbReference>
<dbReference type="Pfam" id="PF00271">
    <property type="entry name" value="Helicase_C"/>
    <property type="match status" value="1"/>
</dbReference>
<dbReference type="PROSITE" id="PS51192">
    <property type="entry name" value="HELICASE_ATP_BIND_1"/>
    <property type="match status" value="1"/>
</dbReference>
<dbReference type="GO" id="GO:0005524">
    <property type="term" value="F:ATP binding"/>
    <property type="evidence" value="ECO:0007669"/>
    <property type="project" value="UniProtKB-KW"/>
</dbReference>
<proteinExistence type="predicted"/>
<dbReference type="CDD" id="cd18011">
    <property type="entry name" value="DEXDc_RapA"/>
    <property type="match status" value="1"/>
</dbReference>
<dbReference type="Pfam" id="PF00176">
    <property type="entry name" value="SNF2-rel_dom"/>
    <property type="match status" value="1"/>
</dbReference>
<keyword evidence="1" id="KW-0547">Nucleotide-binding</keyword>
<dbReference type="SMART" id="SM00490">
    <property type="entry name" value="HELICc"/>
    <property type="match status" value="1"/>
</dbReference>
<protein>
    <submittedName>
        <fullName evidence="7">Uncharacterized protein</fullName>
    </submittedName>
</protein>
<name>A0A0F9S1B0_9ZZZZ</name>
<dbReference type="AlphaFoldDB" id="A0A0F9S1B0"/>
<dbReference type="InterPro" id="IPR057342">
    <property type="entry name" value="DEXDc_RapA"/>
</dbReference>
<gene>
    <name evidence="7" type="ORF">LCGC14_0510870</name>
</gene>
<reference evidence="7" key="1">
    <citation type="journal article" date="2015" name="Nature">
        <title>Complex archaea that bridge the gap between prokaryotes and eukaryotes.</title>
        <authorList>
            <person name="Spang A."/>
            <person name="Saw J.H."/>
            <person name="Jorgensen S.L."/>
            <person name="Zaremba-Niedzwiedzka K."/>
            <person name="Martijn J."/>
            <person name="Lind A.E."/>
            <person name="van Eijk R."/>
            <person name="Schleper C."/>
            <person name="Guy L."/>
            <person name="Ettema T.J."/>
        </authorList>
    </citation>
    <scope>NUCLEOTIDE SEQUENCE</scope>
</reference>
<evidence type="ECO:0000256" key="4">
    <source>
        <dbReference type="ARBA" id="ARBA00022840"/>
    </source>
</evidence>
<dbReference type="GO" id="GO:0016787">
    <property type="term" value="F:hydrolase activity"/>
    <property type="evidence" value="ECO:0007669"/>
    <property type="project" value="UniProtKB-KW"/>
</dbReference>
<evidence type="ECO:0000256" key="3">
    <source>
        <dbReference type="ARBA" id="ARBA00022806"/>
    </source>
</evidence>
<evidence type="ECO:0000259" key="5">
    <source>
        <dbReference type="PROSITE" id="PS51192"/>
    </source>
</evidence>
<dbReference type="Gene3D" id="3.40.50.300">
    <property type="entry name" value="P-loop containing nucleotide triphosphate hydrolases"/>
    <property type="match status" value="1"/>
</dbReference>
<dbReference type="InterPro" id="IPR049730">
    <property type="entry name" value="SNF2/RAD54-like_C"/>
</dbReference>
<evidence type="ECO:0000256" key="1">
    <source>
        <dbReference type="ARBA" id="ARBA00022741"/>
    </source>
</evidence>
<dbReference type="PANTHER" id="PTHR10799">
    <property type="entry name" value="SNF2/RAD54 HELICASE FAMILY"/>
    <property type="match status" value="1"/>
</dbReference>
<organism evidence="7">
    <name type="scientific">marine sediment metagenome</name>
    <dbReference type="NCBI Taxonomy" id="412755"/>
    <lineage>
        <taxon>unclassified sequences</taxon>
        <taxon>metagenomes</taxon>
        <taxon>ecological metagenomes</taxon>
    </lineage>
</organism>
<keyword evidence="4" id="KW-0067">ATP-binding</keyword>
<evidence type="ECO:0000256" key="2">
    <source>
        <dbReference type="ARBA" id="ARBA00022801"/>
    </source>
</evidence>
<keyword evidence="2" id="KW-0378">Hydrolase</keyword>